<dbReference type="Proteomes" id="UP000567179">
    <property type="component" value="Unassembled WGS sequence"/>
</dbReference>
<comment type="caution">
    <text evidence="3">The sequence shown here is derived from an EMBL/GenBank/DDBJ whole genome shotgun (WGS) entry which is preliminary data.</text>
</comment>
<evidence type="ECO:0000256" key="2">
    <source>
        <dbReference type="SAM" id="MobiDB-lite"/>
    </source>
</evidence>
<gene>
    <name evidence="3" type="ORF">D9619_009879</name>
</gene>
<accession>A0A8H5F6Z6</accession>
<feature type="region of interest" description="Disordered" evidence="2">
    <location>
        <begin position="151"/>
        <end position="224"/>
    </location>
</feature>
<proteinExistence type="predicted"/>
<name>A0A8H5F6Z6_9AGAR</name>
<reference evidence="3 4" key="1">
    <citation type="journal article" date="2020" name="ISME J.">
        <title>Uncovering the hidden diversity of litter-decomposition mechanisms in mushroom-forming fungi.</title>
        <authorList>
            <person name="Floudas D."/>
            <person name="Bentzer J."/>
            <person name="Ahren D."/>
            <person name="Johansson T."/>
            <person name="Persson P."/>
            <person name="Tunlid A."/>
        </authorList>
    </citation>
    <scope>NUCLEOTIDE SEQUENCE [LARGE SCALE GENOMIC DNA]</scope>
    <source>
        <strain evidence="3 4">CBS 101986</strain>
    </source>
</reference>
<keyword evidence="4" id="KW-1185">Reference proteome</keyword>
<protein>
    <submittedName>
        <fullName evidence="3">Uncharacterized protein</fullName>
    </submittedName>
</protein>
<sequence>MTRLPDGCSVEWTRHPTRQDRLLDWLQNHPLERQCLFNPKAGRHLTKATCLNMAAQTIFAQDENPANSVAVKADPTPFGCAIMSLIKTQWRPKYQKVNKAVGRTAARIPYTDFDPNSDAKKVAEVGMIRFPQWARLHEFWRLLPEFNQFADKGESSSRATGRKRKKTLDVEDSDEPEESDGSYFSPKPVQQPQTRVKIGPPGRGAKRVKRSLTVPTPSESLSVKSENEAPIIIDVEDDEPESSRASTSITACLTRDQQFEKDMAELRLRTKEQELRAKEQEFRALEKKHEAFMALYGPPKL</sequence>
<feature type="coiled-coil region" evidence="1">
    <location>
        <begin position="261"/>
        <end position="295"/>
    </location>
</feature>
<evidence type="ECO:0000256" key="1">
    <source>
        <dbReference type="SAM" id="Coils"/>
    </source>
</evidence>
<organism evidence="3 4">
    <name type="scientific">Psilocybe cf. subviscida</name>
    <dbReference type="NCBI Taxonomy" id="2480587"/>
    <lineage>
        <taxon>Eukaryota</taxon>
        <taxon>Fungi</taxon>
        <taxon>Dikarya</taxon>
        <taxon>Basidiomycota</taxon>
        <taxon>Agaricomycotina</taxon>
        <taxon>Agaricomycetes</taxon>
        <taxon>Agaricomycetidae</taxon>
        <taxon>Agaricales</taxon>
        <taxon>Agaricineae</taxon>
        <taxon>Strophariaceae</taxon>
        <taxon>Psilocybe</taxon>
    </lineage>
</organism>
<dbReference type="AlphaFoldDB" id="A0A8H5F6Z6"/>
<dbReference type="OrthoDB" id="3182376at2759"/>
<evidence type="ECO:0000313" key="4">
    <source>
        <dbReference type="Proteomes" id="UP000567179"/>
    </source>
</evidence>
<evidence type="ECO:0000313" key="3">
    <source>
        <dbReference type="EMBL" id="KAF5325528.1"/>
    </source>
</evidence>
<keyword evidence="1" id="KW-0175">Coiled coil</keyword>
<feature type="compositionally biased region" description="Polar residues" evidence="2">
    <location>
        <begin position="213"/>
        <end position="224"/>
    </location>
</feature>
<feature type="compositionally biased region" description="Acidic residues" evidence="2">
    <location>
        <begin position="170"/>
        <end position="180"/>
    </location>
</feature>
<dbReference type="EMBL" id="JAACJJ010000015">
    <property type="protein sequence ID" value="KAF5325528.1"/>
    <property type="molecule type" value="Genomic_DNA"/>
</dbReference>